<dbReference type="InParanoid" id="D3BQ31"/>
<dbReference type="Proteomes" id="UP000001396">
    <property type="component" value="Unassembled WGS sequence"/>
</dbReference>
<dbReference type="EMBL" id="ADBJ01000047">
    <property type="protein sequence ID" value="EFA76582.1"/>
    <property type="molecule type" value="Genomic_DNA"/>
</dbReference>
<dbReference type="GeneID" id="31365822"/>
<organism evidence="1 2">
    <name type="scientific">Heterostelium pallidum (strain ATCC 26659 / Pp 5 / PN500)</name>
    <name type="common">Cellular slime mold</name>
    <name type="synonym">Polysphondylium pallidum</name>
    <dbReference type="NCBI Taxonomy" id="670386"/>
    <lineage>
        <taxon>Eukaryota</taxon>
        <taxon>Amoebozoa</taxon>
        <taxon>Evosea</taxon>
        <taxon>Eumycetozoa</taxon>
        <taxon>Dictyostelia</taxon>
        <taxon>Acytosteliales</taxon>
        <taxon>Acytosteliaceae</taxon>
        <taxon>Heterostelium</taxon>
    </lineage>
</organism>
<comment type="caution">
    <text evidence="1">The sequence shown here is derived from an EMBL/GenBank/DDBJ whole genome shotgun (WGS) entry which is preliminary data.</text>
</comment>
<accession>D3BQ31</accession>
<dbReference type="PANTHER" id="PTHR37474">
    <property type="entry name" value="RNA LIGASE/CYCLIC NUCLEOTIDE PHOSPHODIESTERASE"/>
    <property type="match status" value="1"/>
</dbReference>
<dbReference type="PANTHER" id="PTHR37474:SF1">
    <property type="entry name" value="2'-5' RNA LIGASE FAMILY PROTEIN"/>
    <property type="match status" value="1"/>
</dbReference>
<dbReference type="SUPFAM" id="SSF55144">
    <property type="entry name" value="LigT-like"/>
    <property type="match status" value="1"/>
</dbReference>
<evidence type="ECO:0000313" key="2">
    <source>
        <dbReference type="Proteomes" id="UP000001396"/>
    </source>
</evidence>
<name>D3BQ31_HETP5</name>
<evidence type="ECO:0008006" key="3">
    <source>
        <dbReference type="Google" id="ProtNLM"/>
    </source>
</evidence>
<protein>
    <recommendedName>
        <fullName evidence="3">2'-5' RNA ligase</fullName>
    </recommendedName>
</protein>
<dbReference type="AlphaFoldDB" id="D3BQ31"/>
<keyword evidence="2" id="KW-1185">Reference proteome</keyword>
<dbReference type="Pfam" id="PF13563">
    <property type="entry name" value="2_5_RNA_ligase2"/>
    <property type="match status" value="1"/>
</dbReference>
<evidence type="ECO:0000313" key="1">
    <source>
        <dbReference type="EMBL" id="EFA76582.1"/>
    </source>
</evidence>
<proteinExistence type="predicted"/>
<dbReference type="OMA" id="RRWMPHI"/>
<reference evidence="1 2" key="1">
    <citation type="journal article" date="2011" name="Genome Res.">
        <title>Phylogeny-wide analysis of social amoeba genomes highlights ancient origins for complex intercellular communication.</title>
        <authorList>
            <person name="Heidel A.J."/>
            <person name="Lawal H.M."/>
            <person name="Felder M."/>
            <person name="Schilde C."/>
            <person name="Helps N.R."/>
            <person name="Tunggal B."/>
            <person name="Rivero F."/>
            <person name="John U."/>
            <person name="Schleicher M."/>
            <person name="Eichinger L."/>
            <person name="Platzer M."/>
            <person name="Noegel A.A."/>
            <person name="Schaap P."/>
            <person name="Gloeckner G."/>
        </authorList>
    </citation>
    <scope>NUCLEOTIDE SEQUENCE [LARGE SCALE GENOMIC DNA]</scope>
    <source>
        <strain evidence="2">ATCC 26659 / Pp 5 / PN500</strain>
    </source>
</reference>
<dbReference type="Gene3D" id="3.90.1140.10">
    <property type="entry name" value="Cyclic phosphodiesterase"/>
    <property type="match status" value="1"/>
</dbReference>
<dbReference type="InterPro" id="IPR009097">
    <property type="entry name" value="Cyclic_Pdiesterase"/>
</dbReference>
<dbReference type="RefSeq" id="XP_020428714.1">
    <property type="nucleotide sequence ID" value="XM_020581129.1"/>
</dbReference>
<gene>
    <name evidence="1" type="ORF">PPL_10351</name>
</gene>
<sequence length="185" mass="20989">MTTSAADRKEFKSAICIAPPIELCNQVQQWRQNHDAAFNRWMPHINLIFPFVPLDMFESKLPQLQEAVGRVPAFKIKFNEFSYFEHGKKCVLWLAPETDRPFAIHELQSALTGALPGFNELSDRGFTPHMTIGQFGTLKETQSKISQFKAVLTPIEFMVTEIPMINRVGDTPFVVINTLKLGPPN</sequence>